<comment type="caution">
    <text evidence="2">The sequence shown here is derived from an EMBL/GenBank/DDBJ whole genome shotgun (WGS) entry which is preliminary data.</text>
</comment>
<dbReference type="EMBL" id="JAPWIJ010000006">
    <property type="protein sequence ID" value="MCZ4519891.1"/>
    <property type="molecule type" value="Genomic_DNA"/>
</dbReference>
<proteinExistence type="predicted"/>
<keyword evidence="3" id="KW-1185">Reference proteome</keyword>
<sequence length="185" mass="20708">MAILTYNMIVSLDGYVEDSAGSLDYAMPDAETHRFFNRQTEETAAFLFGRRMYEAMEDFWTAQERADGEDIEAEFARLYVDTPRTVFSDTLDSVADGCRLVRSADAVAEVQRIKRETEGTIAVAGAALAKSLVDEIDQFEVILLPTILGGGKPYFPVGQHLDLALEEHRVFAASGWVYMRYSVSR</sequence>
<evidence type="ECO:0000313" key="2">
    <source>
        <dbReference type="EMBL" id="MCZ4519891.1"/>
    </source>
</evidence>
<dbReference type="SUPFAM" id="SSF53597">
    <property type="entry name" value="Dihydrofolate reductase-like"/>
    <property type="match status" value="1"/>
</dbReference>
<dbReference type="Gene3D" id="3.40.430.10">
    <property type="entry name" value="Dihydrofolate Reductase, subunit A"/>
    <property type="match status" value="1"/>
</dbReference>
<feature type="domain" description="Bacterial bifunctional deaminase-reductase C-terminal" evidence="1">
    <location>
        <begin position="4"/>
        <end position="170"/>
    </location>
</feature>
<dbReference type="Proteomes" id="UP001081071">
    <property type="component" value="Unassembled WGS sequence"/>
</dbReference>
<reference evidence="2" key="1">
    <citation type="submission" date="2022-12" db="EMBL/GenBank/DDBJ databases">
        <authorList>
            <person name="Krivoruchko A.V."/>
            <person name="Elkin A."/>
        </authorList>
    </citation>
    <scope>NUCLEOTIDE SEQUENCE</scope>
    <source>
        <strain evidence="2">IEGM 1391</strain>
    </source>
</reference>
<dbReference type="InterPro" id="IPR024072">
    <property type="entry name" value="DHFR-like_dom_sf"/>
</dbReference>
<accession>A0ABT4MFX6</accession>
<protein>
    <submittedName>
        <fullName evidence="2">Dihydrofolate reductase family protein</fullName>
    </submittedName>
</protein>
<evidence type="ECO:0000313" key="3">
    <source>
        <dbReference type="Proteomes" id="UP001081071"/>
    </source>
</evidence>
<dbReference type="InterPro" id="IPR002734">
    <property type="entry name" value="RibDG_C"/>
</dbReference>
<gene>
    <name evidence="2" type="ORF">O4220_15355</name>
</gene>
<evidence type="ECO:0000259" key="1">
    <source>
        <dbReference type="Pfam" id="PF01872"/>
    </source>
</evidence>
<dbReference type="Pfam" id="PF01872">
    <property type="entry name" value="RibD_C"/>
    <property type="match status" value="1"/>
</dbReference>
<name>A0ABT4MFX6_9NOCA</name>
<dbReference type="RefSeq" id="WP_269605657.1">
    <property type="nucleotide sequence ID" value="NZ_JAPWIJ010000006.1"/>
</dbReference>
<organism evidence="2 3">
    <name type="scientific">Rhodococcus ruber</name>
    <dbReference type="NCBI Taxonomy" id="1830"/>
    <lineage>
        <taxon>Bacteria</taxon>
        <taxon>Bacillati</taxon>
        <taxon>Actinomycetota</taxon>
        <taxon>Actinomycetes</taxon>
        <taxon>Mycobacteriales</taxon>
        <taxon>Nocardiaceae</taxon>
        <taxon>Rhodococcus</taxon>
    </lineage>
</organism>